<dbReference type="InterPro" id="IPR001739">
    <property type="entry name" value="Methyl_CpG_DNA-bd"/>
</dbReference>
<gene>
    <name evidence="8" type="ORF">LWI29_004131</name>
</gene>
<dbReference type="GO" id="GO:0003677">
    <property type="term" value="F:DNA binding"/>
    <property type="evidence" value="ECO:0007669"/>
    <property type="project" value="UniProtKB-KW"/>
</dbReference>
<evidence type="ECO:0000259" key="7">
    <source>
        <dbReference type="PROSITE" id="PS50982"/>
    </source>
</evidence>
<keyword evidence="2" id="KW-0805">Transcription regulation</keyword>
<proteinExistence type="predicted"/>
<dbReference type="Proteomes" id="UP001168877">
    <property type="component" value="Unassembled WGS sequence"/>
</dbReference>
<dbReference type="Pfam" id="PF01429">
    <property type="entry name" value="MBD"/>
    <property type="match status" value="1"/>
</dbReference>
<dbReference type="PROSITE" id="PS50982">
    <property type="entry name" value="MBD"/>
    <property type="match status" value="1"/>
</dbReference>
<comment type="caution">
    <text evidence="8">The sequence shown here is derived from an EMBL/GenBank/DDBJ whole genome shotgun (WGS) entry which is preliminary data.</text>
</comment>
<dbReference type="EMBL" id="JAUESC010000004">
    <property type="protein sequence ID" value="KAK0595165.1"/>
    <property type="molecule type" value="Genomic_DNA"/>
</dbReference>
<keyword evidence="4" id="KW-0804">Transcription</keyword>
<comment type="subcellular location">
    <subcellularLocation>
        <location evidence="1">Nucleus</location>
    </subcellularLocation>
</comment>
<evidence type="ECO:0000313" key="8">
    <source>
        <dbReference type="EMBL" id="KAK0595165.1"/>
    </source>
</evidence>
<sequence>MESTEEVLSVELPAPTAWKKMYFPKKVGTPRKSEIMFIAPTGEEINNRKQLEQYLKSHPGNPAISEFDWGTGETPRRSSRISEKVKATPTPEKEPPKKKGRRSSLGRRDNKETEAASAKPEDEKEIQMKDADVTEKGNAEENKTEEKADETKNKDANMEKTGPEEVKKDTEIQDAAEETKNDAAGNTEVSKTADEVAQNEKEKVEDSVEKAQENGPGENKQDNPDTVTKEANGAANDEKSNVQVEEKGKAIDAEVIENGKVDQMGHTDAPQHPAPVSC</sequence>
<reference evidence="8" key="2">
    <citation type="submission" date="2023-06" db="EMBL/GenBank/DDBJ databases">
        <authorList>
            <person name="Swenson N.G."/>
            <person name="Wegrzyn J.L."/>
            <person name="Mcevoy S.L."/>
        </authorList>
    </citation>
    <scope>NUCLEOTIDE SEQUENCE</scope>
    <source>
        <strain evidence="8">NS2018</strain>
        <tissue evidence="8">Leaf</tissue>
    </source>
</reference>
<dbReference type="PANTHER" id="PTHR33729:SF12">
    <property type="entry name" value="MBD DOMAIN-CONTAINING PROTEIN"/>
    <property type="match status" value="1"/>
</dbReference>
<dbReference type="SUPFAM" id="SSF54171">
    <property type="entry name" value="DNA-binding domain"/>
    <property type="match status" value="1"/>
</dbReference>
<dbReference type="PANTHER" id="PTHR33729">
    <property type="entry name" value="METHYL-CPG BINDING DOMAIN CONTAINING PROTEIN, EXPRESSED"/>
    <property type="match status" value="1"/>
</dbReference>
<feature type="compositionally biased region" description="Basic and acidic residues" evidence="6">
    <location>
        <begin position="236"/>
        <end position="265"/>
    </location>
</feature>
<feature type="domain" description="MBD" evidence="7">
    <location>
        <begin position="4"/>
        <end position="74"/>
    </location>
</feature>
<keyword evidence="3" id="KW-0238">DNA-binding</keyword>
<dbReference type="GO" id="GO:0005634">
    <property type="term" value="C:nucleus"/>
    <property type="evidence" value="ECO:0007669"/>
    <property type="project" value="UniProtKB-SubCell"/>
</dbReference>
<dbReference type="InterPro" id="IPR016177">
    <property type="entry name" value="DNA-bd_dom_sf"/>
</dbReference>
<organism evidence="8 9">
    <name type="scientific">Acer saccharum</name>
    <name type="common">Sugar maple</name>
    <dbReference type="NCBI Taxonomy" id="4024"/>
    <lineage>
        <taxon>Eukaryota</taxon>
        <taxon>Viridiplantae</taxon>
        <taxon>Streptophyta</taxon>
        <taxon>Embryophyta</taxon>
        <taxon>Tracheophyta</taxon>
        <taxon>Spermatophyta</taxon>
        <taxon>Magnoliopsida</taxon>
        <taxon>eudicotyledons</taxon>
        <taxon>Gunneridae</taxon>
        <taxon>Pentapetalae</taxon>
        <taxon>rosids</taxon>
        <taxon>malvids</taxon>
        <taxon>Sapindales</taxon>
        <taxon>Sapindaceae</taxon>
        <taxon>Hippocastanoideae</taxon>
        <taxon>Acereae</taxon>
        <taxon>Acer</taxon>
    </lineage>
</organism>
<evidence type="ECO:0000256" key="2">
    <source>
        <dbReference type="ARBA" id="ARBA00023015"/>
    </source>
</evidence>
<dbReference type="InterPro" id="IPR039622">
    <property type="entry name" value="MBD10/11"/>
</dbReference>
<feature type="compositionally biased region" description="Basic and acidic residues" evidence="6">
    <location>
        <begin position="191"/>
        <end position="212"/>
    </location>
</feature>
<accession>A0AA39VWK8</accession>
<dbReference type="AlphaFoldDB" id="A0AA39VWK8"/>
<feature type="compositionally biased region" description="Basic and acidic residues" evidence="6">
    <location>
        <begin position="106"/>
        <end position="181"/>
    </location>
</feature>
<evidence type="ECO:0000256" key="6">
    <source>
        <dbReference type="SAM" id="MobiDB-lite"/>
    </source>
</evidence>
<keyword evidence="5" id="KW-0539">Nucleus</keyword>
<dbReference type="Gene3D" id="3.30.890.10">
    <property type="entry name" value="Methyl-cpg-binding Protein 2, Chain A"/>
    <property type="match status" value="1"/>
</dbReference>
<evidence type="ECO:0000256" key="5">
    <source>
        <dbReference type="ARBA" id="ARBA00023242"/>
    </source>
</evidence>
<evidence type="ECO:0000313" key="9">
    <source>
        <dbReference type="Proteomes" id="UP001168877"/>
    </source>
</evidence>
<keyword evidence="9" id="KW-1185">Reference proteome</keyword>
<protein>
    <recommendedName>
        <fullName evidence="7">MBD domain-containing protein</fullName>
    </recommendedName>
</protein>
<evidence type="ECO:0000256" key="1">
    <source>
        <dbReference type="ARBA" id="ARBA00004123"/>
    </source>
</evidence>
<name>A0AA39VWK8_ACESA</name>
<evidence type="ECO:0000256" key="3">
    <source>
        <dbReference type="ARBA" id="ARBA00023125"/>
    </source>
</evidence>
<feature type="region of interest" description="Disordered" evidence="6">
    <location>
        <begin position="55"/>
        <end position="278"/>
    </location>
</feature>
<reference evidence="8" key="1">
    <citation type="journal article" date="2022" name="Plant J.">
        <title>Strategies of tolerance reflected in two North American maple genomes.</title>
        <authorList>
            <person name="McEvoy S.L."/>
            <person name="Sezen U.U."/>
            <person name="Trouern-Trend A."/>
            <person name="McMahon S.M."/>
            <person name="Schaberg P.G."/>
            <person name="Yang J."/>
            <person name="Wegrzyn J.L."/>
            <person name="Swenson N.G."/>
        </authorList>
    </citation>
    <scope>NUCLEOTIDE SEQUENCE</scope>
    <source>
        <strain evidence="8">NS2018</strain>
    </source>
</reference>
<feature type="compositionally biased region" description="Basic and acidic residues" evidence="6">
    <location>
        <begin position="74"/>
        <end position="97"/>
    </location>
</feature>
<evidence type="ECO:0000256" key="4">
    <source>
        <dbReference type="ARBA" id="ARBA00023163"/>
    </source>
</evidence>